<organism evidence="2 3">
    <name type="scientific">Acinetobacter baumannii (strain 1295743)</name>
    <dbReference type="NCBI Taxonomy" id="1310613"/>
    <lineage>
        <taxon>Bacteria</taxon>
        <taxon>Pseudomonadati</taxon>
        <taxon>Pseudomonadota</taxon>
        <taxon>Gammaproteobacteria</taxon>
        <taxon>Moraxellales</taxon>
        <taxon>Moraxellaceae</taxon>
        <taxon>Acinetobacter</taxon>
        <taxon>Acinetobacter calcoaceticus/baumannii complex</taxon>
    </lineage>
</organism>
<evidence type="ECO:0000256" key="1">
    <source>
        <dbReference type="SAM" id="SignalP"/>
    </source>
</evidence>
<evidence type="ECO:0000313" key="2">
    <source>
        <dbReference type="EMBL" id="EXB04016.1"/>
    </source>
</evidence>
<feature type="chain" id="PRO_5001446296" evidence="1">
    <location>
        <begin position="28"/>
        <end position="167"/>
    </location>
</feature>
<reference evidence="2 3" key="1">
    <citation type="submission" date="2014-02" db="EMBL/GenBank/DDBJ databases">
        <title>Comparative genomics and transcriptomics to identify genetic mechanisms underlying the emergence of carbapenem resistant Acinetobacter baumannii (CRAb).</title>
        <authorList>
            <person name="Harris A.D."/>
            <person name="Johnson K.J."/>
            <person name="George J."/>
            <person name="Shefchek K."/>
            <person name="Daugherty S.C."/>
            <person name="Parankush S."/>
            <person name="Sadzewicz L."/>
            <person name="Tallon L."/>
            <person name="Sengamalay N."/>
            <person name="Hazen T.H."/>
            <person name="Rasko D.A."/>
        </authorList>
    </citation>
    <scope>NUCLEOTIDE SEQUENCE [LARGE SCALE GENOMIC DNA]</scope>
    <source>
        <strain evidence="2 3">1295743</strain>
    </source>
</reference>
<dbReference type="RefSeq" id="WP_001238661.1">
    <property type="nucleotide sequence ID" value="NZ_JEWH01000064.1"/>
</dbReference>
<dbReference type="Proteomes" id="UP000020595">
    <property type="component" value="Unassembled WGS sequence"/>
</dbReference>
<proteinExistence type="predicted"/>
<keyword evidence="1" id="KW-0732">Signal</keyword>
<accession>A0A009I0D1</accession>
<comment type="caution">
    <text evidence="2">The sequence shown here is derived from an EMBL/GenBank/DDBJ whole genome shotgun (WGS) entry which is preliminary data.</text>
</comment>
<feature type="signal peptide" evidence="1">
    <location>
        <begin position="1"/>
        <end position="27"/>
    </location>
</feature>
<name>A0A009I0D1_ACIB9</name>
<gene>
    <name evidence="2" type="ORF">J512_3557</name>
</gene>
<dbReference type="PATRIC" id="fig|1310613.3.peg.3412"/>
<dbReference type="EMBL" id="JEWH01000064">
    <property type="protein sequence ID" value="EXB04016.1"/>
    <property type="molecule type" value="Genomic_DNA"/>
</dbReference>
<evidence type="ECO:0000313" key="3">
    <source>
        <dbReference type="Proteomes" id="UP000020595"/>
    </source>
</evidence>
<protein>
    <submittedName>
        <fullName evidence="2">Uncharacterized protein</fullName>
    </submittedName>
</protein>
<dbReference type="AlphaFoldDB" id="A0A009I0D1"/>
<sequence>MRLMINKSMKNIYIMGLLLACSGFAMAETVTQQPPAQPVRTASNPNAIRIVTRPEIMGLWGMEIPNNKKCVEYYNFRSSNDVVIKSGEEWSYGIYEYQPSDDPKEQLSALVMQIKFDNNKVDCSGQKQDQTGDISQYFVQWKNDHTINFCSTAKGEQCFATLRRMLP</sequence>
<dbReference type="PROSITE" id="PS51257">
    <property type="entry name" value="PROKAR_LIPOPROTEIN"/>
    <property type="match status" value="1"/>
</dbReference>